<dbReference type="RefSeq" id="WP_186745879.1">
    <property type="nucleotide sequence ID" value="NZ_CP060394.1"/>
</dbReference>
<organism evidence="1 2">
    <name type="scientific">Alloacidobacterium dinghuense</name>
    <dbReference type="NCBI Taxonomy" id="2763107"/>
    <lineage>
        <taxon>Bacteria</taxon>
        <taxon>Pseudomonadati</taxon>
        <taxon>Acidobacteriota</taxon>
        <taxon>Terriglobia</taxon>
        <taxon>Terriglobales</taxon>
        <taxon>Acidobacteriaceae</taxon>
        <taxon>Alloacidobacterium</taxon>
    </lineage>
</organism>
<sequence>MRPKFKHLRHPLQAAAIARRVASVYLEMRRFGARGRRQFRGDARYDLENVSRGFASRPDDLSGDGDLLERICTAYNKAVQQEEFAPGAYRATEWWQEVRRERLGAVIHALRTYDIDALARMYGNFFRDACGAGLIGVPYGMTEAYFGGPIRDIHRHYYMSDALYRIDYWTMQTGGRFSLRDLAGPEIGNPFGVWIDGTLVRTGSVYQHYAAQKVRSCLSPEAGVVAEIGGGFGDMAYYLLRDREGVRYLDFDVPESVALTSYYLMKTFPHLQFLLYGEREFTREEIDRSDVVLMPLFEFENMPSASVDVAFSSHAMSDISSDFMGDYLNPVARMTRSYFLYMGTRGAVETISNVITQRRYGFRLAETNPAGWHTHKCSDVREVECLYRMGGPAKPTRKYAGSEALHQQI</sequence>
<reference evidence="1 2" key="1">
    <citation type="submission" date="2020-08" db="EMBL/GenBank/DDBJ databases">
        <title>Edaphobacter telluris sp. nov. and Acidobacterium dinghuensis sp. nov., two acidobacteria isolated from forest soil.</title>
        <authorList>
            <person name="Fu J."/>
            <person name="Qiu L."/>
        </authorList>
    </citation>
    <scope>NUCLEOTIDE SEQUENCE [LARGE SCALE GENOMIC DNA]</scope>
    <source>
        <strain evidence="1">4Y35</strain>
    </source>
</reference>
<dbReference type="KEGG" id="adin:H7849_09115"/>
<proteinExistence type="predicted"/>
<gene>
    <name evidence="1" type="ORF">H7849_09115</name>
</gene>
<dbReference type="InterPro" id="IPR029063">
    <property type="entry name" value="SAM-dependent_MTases_sf"/>
</dbReference>
<dbReference type="EC" id="2.1.1.-" evidence="1"/>
<accession>A0A7G8BNC0</accession>
<protein>
    <submittedName>
        <fullName evidence="1">Putative sugar O-methyltransferase</fullName>
        <ecNumber evidence="1">2.1.1.-</ecNumber>
    </submittedName>
</protein>
<keyword evidence="1" id="KW-0489">Methyltransferase</keyword>
<dbReference type="SUPFAM" id="SSF53335">
    <property type="entry name" value="S-adenosyl-L-methionine-dependent methyltransferases"/>
    <property type="match status" value="1"/>
</dbReference>
<dbReference type="Gene3D" id="3.40.50.150">
    <property type="entry name" value="Vaccinia Virus protein VP39"/>
    <property type="match status" value="1"/>
</dbReference>
<dbReference type="InterPro" id="IPR030807">
    <property type="entry name" value="Methyltran_NanM"/>
</dbReference>
<dbReference type="Proteomes" id="UP000515312">
    <property type="component" value="Chromosome"/>
</dbReference>
<dbReference type="GO" id="GO:0032259">
    <property type="term" value="P:methylation"/>
    <property type="evidence" value="ECO:0007669"/>
    <property type="project" value="UniProtKB-KW"/>
</dbReference>
<keyword evidence="1" id="KW-0808">Transferase</keyword>
<evidence type="ECO:0000313" key="1">
    <source>
        <dbReference type="EMBL" id="QNI34040.1"/>
    </source>
</evidence>
<dbReference type="AlphaFoldDB" id="A0A7G8BNC0"/>
<dbReference type="GO" id="GO:0008168">
    <property type="term" value="F:methyltransferase activity"/>
    <property type="evidence" value="ECO:0007669"/>
    <property type="project" value="UniProtKB-KW"/>
</dbReference>
<dbReference type="EMBL" id="CP060394">
    <property type="protein sequence ID" value="QNI34040.1"/>
    <property type="molecule type" value="Genomic_DNA"/>
</dbReference>
<evidence type="ECO:0000313" key="2">
    <source>
        <dbReference type="Proteomes" id="UP000515312"/>
    </source>
</evidence>
<dbReference type="NCBIfam" id="TIGR04371">
    <property type="entry name" value="methyltran_NanM"/>
    <property type="match status" value="1"/>
</dbReference>
<name>A0A7G8BNC0_9BACT</name>
<keyword evidence="2" id="KW-1185">Reference proteome</keyword>